<dbReference type="STRING" id="906689.A0A2I0X145"/>
<dbReference type="AlphaFoldDB" id="A0A2I0X145"/>
<dbReference type="GO" id="GO:0003746">
    <property type="term" value="F:translation elongation factor activity"/>
    <property type="evidence" value="ECO:0007669"/>
    <property type="project" value="UniProtKB-KW"/>
</dbReference>
<gene>
    <name evidence="2" type="ORF">MA16_Dca013050</name>
</gene>
<dbReference type="Proteomes" id="UP000233837">
    <property type="component" value="Unassembled WGS sequence"/>
</dbReference>
<feature type="domain" description="Spt5 KOW" evidence="1">
    <location>
        <begin position="18"/>
        <end position="66"/>
    </location>
</feature>
<dbReference type="GO" id="GO:0003729">
    <property type="term" value="F:mRNA binding"/>
    <property type="evidence" value="ECO:0007669"/>
    <property type="project" value="TreeGrafter"/>
</dbReference>
<dbReference type="PANTHER" id="PTHR11125:SF7">
    <property type="entry name" value="TRANSCRIPTION ELONGATION FACTOR SPT5"/>
    <property type="match status" value="1"/>
</dbReference>
<evidence type="ECO:0000313" key="3">
    <source>
        <dbReference type="Proteomes" id="UP000233837"/>
    </source>
</evidence>
<organism evidence="2 3">
    <name type="scientific">Dendrobium catenatum</name>
    <dbReference type="NCBI Taxonomy" id="906689"/>
    <lineage>
        <taxon>Eukaryota</taxon>
        <taxon>Viridiplantae</taxon>
        <taxon>Streptophyta</taxon>
        <taxon>Embryophyta</taxon>
        <taxon>Tracheophyta</taxon>
        <taxon>Spermatophyta</taxon>
        <taxon>Magnoliopsida</taxon>
        <taxon>Liliopsida</taxon>
        <taxon>Asparagales</taxon>
        <taxon>Orchidaceae</taxon>
        <taxon>Epidendroideae</taxon>
        <taxon>Malaxideae</taxon>
        <taxon>Dendrobiinae</taxon>
        <taxon>Dendrobium</taxon>
    </lineage>
</organism>
<dbReference type="InterPro" id="IPR014722">
    <property type="entry name" value="Rib_uL2_dom2"/>
</dbReference>
<dbReference type="FunFam" id="2.30.30.30:FF:000027">
    <property type="entry name" value="Transcription elongation factor SPT5"/>
    <property type="match status" value="1"/>
</dbReference>
<dbReference type="PANTHER" id="PTHR11125">
    <property type="entry name" value="SUPPRESSOR OF TY 5"/>
    <property type="match status" value="1"/>
</dbReference>
<proteinExistence type="predicted"/>
<dbReference type="GO" id="GO:0006357">
    <property type="term" value="P:regulation of transcription by RNA polymerase II"/>
    <property type="evidence" value="ECO:0007669"/>
    <property type="project" value="InterPro"/>
</dbReference>
<dbReference type="Gene3D" id="2.30.30.30">
    <property type="match status" value="2"/>
</dbReference>
<dbReference type="Pfam" id="PF23284">
    <property type="entry name" value="KOW2_Spt5"/>
    <property type="match status" value="1"/>
</dbReference>
<dbReference type="GO" id="GO:0032044">
    <property type="term" value="C:DSIF complex"/>
    <property type="evidence" value="ECO:0007669"/>
    <property type="project" value="TreeGrafter"/>
</dbReference>
<dbReference type="GO" id="GO:0032784">
    <property type="term" value="P:regulation of DNA-templated transcription elongation"/>
    <property type="evidence" value="ECO:0007669"/>
    <property type="project" value="InterPro"/>
</dbReference>
<protein>
    <submittedName>
        <fullName evidence="2">Transcription elongation factor SPT5 like 1</fullName>
    </submittedName>
</protein>
<reference evidence="2 3" key="2">
    <citation type="journal article" date="2017" name="Nature">
        <title>The Apostasia genome and the evolution of orchids.</title>
        <authorList>
            <person name="Zhang G.Q."/>
            <person name="Liu K.W."/>
            <person name="Li Z."/>
            <person name="Lohaus R."/>
            <person name="Hsiao Y.Y."/>
            <person name="Niu S.C."/>
            <person name="Wang J.Y."/>
            <person name="Lin Y.C."/>
            <person name="Xu Q."/>
            <person name="Chen L.J."/>
            <person name="Yoshida K."/>
            <person name="Fujiwara S."/>
            <person name="Wang Z.W."/>
            <person name="Zhang Y.Q."/>
            <person name="Mitsuda N."/>
            <person name="Wang M."/>
            <person name="Liu G.H."/>
            <person name="Pecoraro L."/>
            <person name="Huang H.X."/>
            <person name="Xiao X.J."/>
            <person name="Lin M."/>
            <person name="Wu X.Y."/>
            <person name="Wu W.L."/>
            <person name="Chen Y.Y."/>
            <person name="Chang S.B."/>
            <person name="Sakamoto S."/>
            <person name="Ohme-Takagi M."/>
            <person name="Yagi M."/>
            <person name="Zeng S.J."/>
            <person name="Shen C.Y."/>
            <person name="Yeh C.M."/>
            <person name="Luo Y.B."/>
            <person name="Tsai W.C."/>
            <person name="Van de Peer Y."/>
            <person name="Liu Z.J."/>
        </authorList>
    </citation>
    <scope>NUCLEOTIDE SEQUENCE [LARGE SCALE GENOMIC DNA]</scope>
    <source>
        <tissue evidence="2">The whole plant</tissue>
    </source>
</reference>
<accession>A0A2I0X145</accession>
<sequence>MTSLLTLISNGKKDHFMKGDAVVVGRGDLKNLKGYMEKVEDIVHVKPEMEDLPKTLSFNENELCKCFKLGDHVKVVSGMQEGATIFVVKLDGYMLIIVSDTKKEYVSIFMCQKVF</sequence>
<dbReference type="InterPro" id="IPR039659">
    <property type="entry name" value="SPT5"/>
</dbReference>
<keyword evidence="3" id="KW-1185">Reference proteome</keyword>
<evidence type="ECO:0000259" key="1">
    <source>
        <dbReference type="Pfam" id="PF23284"/>
    </source>
</evidence>
<keyword evidence="2" id="KW-0251">Elongation factor</keyword>
<dbReference type="InterPro" id="IPR041975">
    <property type="entry name" value="KOW_Spt5_2"/>
</dbReference>
<dbReference type="GO" id="GO:0006368">
    <property type="term" value="P:transcription elongation by RNA polymerase II"/>
    <property type="evidence" value="ECO:0007669"/>
    <property type="project" value="TreeGrafter"/>
</dbReference>
<dbReference type="InterPro" id="IPR008991">
    <property type="entry name" value="Translation_prot_SH3-like_sf"/>
</dbReference>
<dbReference type="SUPFAM" id="SSF50104">
    <property type="entry name" value="Translation proteins SH3-like domain"/>
    <property type="match status" value="1"/>
</dbReference>
<keyword evidence="2" id="KW-0648">Protein biosynthesis</keyword>
<name>A0A2I0X145_9ASPA</name>
<dbReference type="EMBL" id="KZ502233">
    <property type="protein sequence ID" value="PKU81619.1"/>
    <property type="molecule type" value="Genomic_DNA"/>
</dbReference>
<reference evidence="2 3" key="1">
    <citation type="journal article" date="2016" name="Sci. Rep.">
        <title>The Dendrobium catenatum Lindl. genome sequence provides insights into polysaccharide synthase, floral development and adaptive evolution.</title>
        <authorList>
            <person name="Zhang G.Q."/>
            <person name="Xu Q."/>
            <person name="Bian C."/>
            <person name="Tsai W.C."/>
            <person name="Yeh C.M."/>
            <person name="Liu K.W."/>
            <person name="Yoshida K."/>
            <person name="Zhang L.S."/>
            <person name="Chang S.B."/>
            <person name="Chen F."/>
            <person name="Shi Y."/>
            <person name="Su Y.Y."/>
            <person name="Zhang Y.Q."/>
            <person name="Chen L.J."/>
            <person name="Yin Y."/>
            <person name="Lin M."/>
            <person name="Huang H."/>
            <person name="Deng H."/>
            <person name="Wang Z.W."/>
            <person name="Zhu S.L."/>
            <person name="Zhao X."/>
            <person name="Deng C."/>
            <person name="Niu S.C."/>
            <person name="Huang J."/>
            <person name="Wang M."/>
            <person name="Liu G.H."/>
            <person name="Yang H.J."/>
            <person name="Xiao X.J."/>
            <person name="Hsiao Y.Y."/>
            <person name="Wu W.L."/>
            <person name="Chen Y.Y."/>
            <person name="Mitsuda N."/>
            <person name="Ohme-Takagi M."/>
            <person name="Luo Y.B."/>
            <person name="Van de Peer Y."/>
            <person name="Liu Z.J."/>
        </authorList>
    </citation>
    <scope>NUCLEOTIDE SEQUENCE [LARGE SCALE GENOMIC DNA]</scope>
    <source>
        <tissue evidence="2">The whole plant</tissue>
    </source>
</reference>
<evidence type="ECO:0000313" key="2">
    <source>
        <dbReference type="EMBL" id="PKU81619.1"/>
    </source>
</evidence>